<dbReference type="Proteomes" id="UP001189429">
    <property type="component" value="Unassembled WGS sequence"/>
</dbReference>
<evidence type="ECO:0000313" key="2">
    <source>
        <dbReference type="EMBL" id="CAK0806245.1"/>
    </source>
</evidence>
<keyword evidence="3" id="KW-1185">Reference proteome</keyword>
<gene>
    <name evidence="2" type="ORF">PCOR1329_LOCUS12548</name>
</gene>
<evidence type="ECO:0000313" key="3">
    <source>
        <dbReference type="Proteomes" id="UP001189429"/>
    </source>
</evidence>
<name>A0ABN9QJN0_9DINO</name>
<organism evidence="2 3">
    <name type="scientific">Prorocentrum cordatum</name>
    <dbReference type="NCBI Taxonomy" id="2364126"/>
    <lineage>
        <taxon>Eukaryota</taxon>
        <taxon>Sar</taxon>
        <taxon>Alveolata</taxon>
        <taxon>Dinophyceae</taxon>
        <taxon>Prorocentrales</taxon>
        <taxon>Prorocentraceae</taxon>
        <taxon>Prorocentrum</taxon>
    </lineage>
</organism>
<reference evidence="2" key="1">
    <citation type="submission" date="2023-10" db="EMBL/GenBank/DDBJ databases">
        <authorList>
            <person name="Chen Y."/>
            <person name="Shah S."/>
            <person name="Dougan E. K."/>
            <person name="Thang M."/>
            <person name="Chan C."/>
        </authorList>
    </citation>
    <scope>NUCLEOTIDE SEQUENCE [LARGE SCALE GENOMIC DNA]</scope>
</reference>
<proteinExistence type="predicted"/>
<sequence length="108" mass="11609">MPVSQSIWAVNDPMKRANSLTISMRCLLQLRGNCFDTRMAEESTAASTQTLGGPSGFPESALDPTPLRAERARTGAGGAAKGGPAPIQEVRAERRRLVLVQFNLLRDA</sequence>
<feature type="region of interest" description="Disordered" evidence="1">
    <location>
        <begin position="41"/>
        <end position="64"/>
    </location>
</feature>
<dbReference type="EMBL" id="CAUYUJ010003670">
    <property type="protein sequence ID" value="CAK0806245.1"/>
    <property type="molecule type" value="Genomic_DNA"/>
</dbReference>
<evidence type="ECO:0000256" key="1">
    <source>
        <dbReference type="SAM" id="MobiDB-lite"/>
    </source>
</evidence>
<comment type="caution">
    <text evidence="2">The sequence shown here is derived from an EMBL/GenBank/DDBJ whole genome shotgun (WGS) entry which is preliminary data.</text>
</comment>
<protein>
    <submittedName>
        <fullName evidence="2">Uncharacterized protein</fullName>
    </submittedName>
</protein>
<accession>A0ABN9QJN0</accession>